<evidence type="ECO:0000313" key="2">
    <source>
        <dbReference type="Proteomes" id="UP000248887"/>
    </source>
</evidence>
<reference evidence="1 2" key="1">
    <citation type="submission" date="2017-08" db="EMBL/GenBank/DDBJ databases">
        <title>Infants hospitalized years apart are colonized by the same room-sourced microbial strains.</title>
        <authorList>
            <person name="Brooks B."/>
            <person name="Olm M.R."/>
            <person name="Firek B.A."/>
            <person name="Baker R."/>
            <person name="Thomas B.C."/>
            <person name="Morowitz M.J."/>
            <person name="Banfield J.F."/>
        </authorList>
    </citation>
    <scope>NUCLEOTIDE SEQUENCE [LARGE SCALE GENOMIC DNA]</scope>
    <source>
        <strain evidence="1">S2_005_001_R2_27</strain>
    </source>
</reference>
<dbReference type="AlphaFoldDB" id="A0A2W5R5N8"/>
<gene>
    <name evidence="1" type="ORF">DI549_00690</name>
</gene>
<sequence>MKDWLRPGQMVVCIDDDWSSGNCVESRRPVPVAGCVYVIADVGEHGGGFYLLLEEMGGGIWFLSSHFRPVRPTSLDCLTHLLAPSDALEPVQ</sequence>
<proteinExistence type="predicted"/>
<comment type="caution">
    <text evidence="1">The sequence shown here is derived from an EMBL/GenBank/DDBJ whole genome shotgun (WGS) entry which is preliminary data.</text>
</comment>
<accession>A0A2W5R5N8</accession>
<evidence type="ECO:0000313" key="1">
    <source>
        <dbReference type="EMBL" id="PZQ86031.1"/>
    </source>
</evidence>
<dbReference type="Proteomes" id="UP000248887">
    <property type="component" value="Unassembled WGS sequence"/>
</dbReference>
<organism evidence="1 2">
    <name type="scientific">Ancylobacter novellus</name>
    <name type="common">Thiobacillus novellus</name>
    <dbReference type="NCBI Taxonomy" id="921"/>
    <lineage>
        <taxon>Bacteria</taxon>
        <taxon>Pseudomonadati</taxon>
        <taxon>Pseudomonadota</taxon>
        <taxon>Alphaproteobacteria</taxon>
        <taxon>Hyphomicrobiales</taxon>
        <taxon>Xanthobacteraceae</taxon>
        <taxon>Ancylobacter</taxon>
    </lineage>
</organism>
<protein>
    <submittedName>
        <fullName evidence="1">Uncharacterized protein</fullName>
    </submittedName>
</protein>
<dbReference type="EMBL" id="QFQD01000001">
    <property type="protein sequence ID" value="PZQ86031.1"/>
    <property type="molecule type" value="Genomic_DNA"/>
</dbReference>
<name>A0A2W5R5N8_ANCNO</name>